<reference evidence="1" key="1">
    <citation type="submission" date="2025-08" db="UniProtKB">
        <authorList>
            <consortium name="Ensembl"/>
        </authorList>
    </citation>
    <scope>IDENTIFICATION</scope>
</reference>
<evidence type="ECO:0000313" key="1">
    <source>
        <dbReference type="Ensembl" id="ENSCSRP00000028395.1"/>
    </source>
</evidence>
<reference evidence="1" key="2">
    <citation type="submission" date="2025-09" db="UniProtKB">
        <authorList>
            <consortium name="Ensembl"/>
        </authorList>
    </citation>
    <scope>IDENTIFICATION</scope>
</reference>
<dbReference type="GO" id="GO:0004364">
    <property type="term" value="F:glutathione transferase activity"/>
    <property type="evidence" value="ECO:0007669"/>
    <property type="project" value="TreeGrafter"/>
</dbReference>
<dbReference type="PANTHER" id="PTHR43917">
    <property type="match status" value="1"/>
</dbReference>
<accession>A0A8C3TIU6</accession>
<dbReference type="GO" id="GO:0006749">
    <property type="term" value="P:glutathione metabolic process"/>
    <property type="evidence" value="ECO:0007669"/>
    <property type="project" value="TreeGrafter"/>
</dbReference>
<dbReference type="Proteomes" id="UP000694403">
    <property type="component" value="Unplaced"/>
</dbReference>
<dbReference type="AlphaFoldDB" id="A0A8C3TIU6"/>
<dbReference type="GO" id="GO:0005737">
    <property type="term" value="C:cytoplasm"/>
    <property type="evidence" value="ECO:0007669"/>
    <property type="project" value="TreeGrafter"/>
</dbReference>
<organism evidence="1 2">
    <name type="scientific">Chelydra serpentina</name>
    <name type="common">Snapping turtle</name>
    <name type="synonym">Testudo serpentina</name>
    <dbReference type="NCBI Taxonomy" id="8475"/>
    <lineage>
        <taxon>Eukaryota</taxon>
        <taxon>Metazoa</taxon>
        <taxon>Chordata</taxon>
        <taxon>Craniata</taxon>
        <taxon>Vertebrata</taxon>
        <taxon>Euteleostomi</taxon>
        <taxon>Archelosauria</taxon>
        <taxon>Testudinata</taxon>
        <taxon>Testudines</taxon>
        <taxon>Cryptodira</taxon>
        <taxon>Durocryptodira</taxon>
        <taxon>Americhelydia</taxon>
        <taxon>Chelydroidea</taxon>
        <taxon>Chelydridae</taxon>
        <taxon>Chelydra</taxon>
    </lineage>
</organism>
<dbReference type="Ensembl" id="ENSCSRT00000029549.1">
    <property type="protein sequence ID" value="ENSCSRP00000028395.1"/>
    <property type="gene ID" value="ENSCSRG00000020912.1"/>
</dbReference>
<evidence type="ECO:0000313" key="2">
    <source>
        <dbReference type="Proteomes" id="UP000694403"/>
    </source>
</evidence>
<dbReference type="InterPro" id="IPR051369">
    <property type="entry name" value="GST_Theta"/>
</dbReference>
<dbReference type="PANTHER" id="PTHR43917:SF9">
    <property type="entry name" value="GLUTATHIONE S-TRANSFERASE THETA-1"/>
    <property type="match status" value="1"/>
</dbReference>
<proteinExistence type="predicted"/>
<sequence>MGLELYLDLLSQPSRCVYMFAKKNNISFDFKPVELLKGGKVGLDDLLRSLPTLIFYDSMNVLGWQVVNTIFLL</sequence>
<name>A0A8C3TIU6_CHESE</name>
<keyword evidence="2" id="KW-1185">Reference proteome</keyword>
<protein>
    <submittedName>
        <fullName evidence="1">Uncharacterized protein</fullName>
    </submittedName>
</protein>